<gene>
    <name evidence="2" type="primary">fcl</name>
    <name evidence="2" type="ORF">RL72_01682</name>
</gene>
<comment type="caution">
    <text evidence="2">The sequence shown here is derived from an EMBL/GenBank/DDBJ whole genome shotgun (WGS) entry which is preliminary data.</text>
</comment>
<keyword evidence="2" id="KW-0560">Oxidoreductase</keyword>
<keyword evidence="3" id="KW-1185">Reference proteome</keyword>
<dbReference type="Gene3D" id="3.40.50.720">
    <property type="entry name" value="NAD(P)-binding Rossmann-like Domain"/>
    <property type="match status" value="1"/>
</dbReference>
<dbReference type="GO" id="GO:0050577">
    <property type="term" value="F:GDP-L-fucose synthase activity"/>
    <property type="evidence" value="ECO:0007669"/>
    <property type="project" value="UniProtKB-EC"/>
</dbReference>
<dbReference type="InterPro" id="IPR036291">
    <property type="entry name" value="NAD(P)-bd_dom_sf"/>
</dbReference>
<dbReference type="EMBL" id="JYIT01000073">
    <property type="protein sequence ID" value="KJL24600.1"/>
    <property type="molecule type" value="Genomic_DNA"/>
</dbReference>
<organism evidence="2 3">
    <name type="scientific">Microbacterium azadirachtae</name>
    <dbReference type="NCBI Taxonomy" id="582680"/>
    <lineage>
        <taxon>Bacteria</taxon>
        <taxon>Bacillati</taxon>
        <taxon>Actinomycetota</taxon>
        <taxon>Actinomycetes</taxon>
        <taxon>Micrococcales</taxon>
        <taxon>Microbacteriaceae</taxon>
        <taxon>Microbacterium</taxon>
    </lineage>
</organism>
<dbReference type="AlphaFoldDB" id="A0A0F0KWX6"/>
<dbReference type="RefSeq" id="WP_045250387.1">
    <property type="nucleotide sequence ID" value="NZ_JYIT01000073.1"/>
</dbReference>
<dbReference type="PANTHER" id="PTHR48079:SF6">
    <property type="entry name" value="NAD(P)-BINDING DOMAIN-CONTAINING PROTEIN-RELATED"/>
    <property type="match status" value="1"/>
</dbReference>
<name>A0A0F0KWX6_9MICO</name>
<protein>
    <submittedName>
        <fullName evidence="2">GDP-L-fucose synthase</fullName>
        <ecNumber evidence="2">1.1.1.271</ecNumber>
    </submittedName>
</protein>
<dbReference type="OrthoDB" id="9801785at2"/>
<dbReference type="PANTHER" id="PTHR48079">
    <property type="entry name" value="PROTEIN YEEZ"/>
    <property type="match status" value="1"/>
</dbReference>
<proteinExistence type="predicted"/>
<dbReference type="GO" id="GO:0004029">
    <property type="term" value="F:aldehyde dehydrogenase (NAD+) activity"/>
    <property type="evidence" value="ECO:0007669"/>
    <property type="project" value="TreeGrafter"/>
</dbReference>
<accession>A0A0F0KWX6</accession>
<evidence type="ECO:0000313" key="3">
    <source>
        <dbReference type="Proteomes" id="UP000033448"/>
    </source>
</evidence>
<dbReference type="SUPFAM" id="SSF51735">
    <property type="entry name" value="NAD(P)-binding Rossmann-fold domains"/>
    <property type="match status" value="1"/>
</dbReference>
<evidence type="ECO:0000313" key="2">
    <source>
        <dbReference type="EMBL" id="KJL24600.1"/>
    </source>
</evidence>
<dbReference type="GO" id="GO:0005737">
    <property type="term" value="C:cytoplasm"/>
    <property type="evidence" value="ECO:0007669"/>
    <property type="project" value="TreeGrafter"/>
</dbReference>
<evidence type="ECO:0000259" key="1">
    <source>
        <dbReference type="Pfam" id="PF01370"/>
    </source>
</evidence>
<dbReference type="PATRIC" id="fig|582680.7.peg.1722"/>
<dbReference type="Proteomes" id="UP000033448">
    <property type="component" value="Unassembled WGS sequence"/>
</dbReference>
<feature type="domain" description="NAD-dependent epimerase/dehydratase" evidence="1">
    <location>
        <begin position="3"/>
        <end position="203"/>
    </location>
</feature>
<dbReference type="Pfam" id="PF01370">
    <property type="entry name" value="Epimerase"/>
    <property type="match status" value="1"/>
</dbReference>
<dbReference type="InterPro" id="IPR051783">
    <property type="entry name" value="NAD(P)-dependent_oxidoreduct"/>
</dbReference>
<sequence length="298" mass="31254">MSVLLTGATGFIGRAVREALLAAGYRVTALVDDQDDADEVRAAGADPFLASEEDTRTVADLALASDGVIHTATSRTEDADFIAAVTPGLLTSDKPFVYTSSLWTYGSGRDLTEKSPAAPPPAVTWMAETVQRLLADDGEGMRVVVVAPGIVYGHGQGIPRRFVDDIDRSGAQPVLPLIGDGSQRWATVHVDDLADLYVRIIGAESHDDDVYIAASGASETVAELAAAAAHPEGATVRAETAEETAARIGSGLAGVLLLDQHAAADRARERLGWRTVRPSLVDELRAGYLDAPGDPAWG</sequence>
<reference evidence="2 3" key="1">
    <citation type="submission" date="2015-02" db="EMBL/GenBank/DDBJ databases">
        <title>Draft genome sequences of ten Microbacterium spp. with emphasis on heavy metal contaminated environments.</title>
        <authorList>
            <person name="Corretto E."/>
        </authorList>
    </citation>
    <scope>NUCLEOTIDE SEQUENCE [LARGE SCALE GENOMIC DNA]</scope>
    <source>
        <strain evidence="2 3">DSM 23848</strain>
    </source>
</reference>
<dbReference type="InterPro" id="IPR001509">
    <property type="entry name" value="Epimerase_deHydtase"/>
</dbReference>
<dbReference type="EC" id="1.1.1.271" evidence="2"/>